<evidence type="ECO:0000313" key="2">
    <source>
        <dbReference type="Proteomes" id="UP001153954"/>
    </source>
</evidence>
<keyword evidence="2" id="KW-1185">Reference proteome</keyword>
<comment type="caution">
    <text evidence="1">The sequence shown here is derived from an EMBL/GenBank/DDBJ whole genome shotgun (WGS) entry which is preliminary data.</text>
</comment>
<proteinExistence type="predicted"/>
<dbReference type="EMBL" id="CAKOGL010000020">
    <property type="protein sequence ID" value="CAH2098809.1"/>
    <property type="molecule type" value="Genomic_DNA"/>
</dbReference>
<reference evidence="1" key="1">
    <citation type="submission" date="2022-03" db="EMBL/GenBank/DDBJ databases">
        <authorList>
            <person name="Tunstrom K."/>
        </authorList>
    </citation>
    <scope>NUCLEOTIDE SEQUENCE</scope>
</reference>
<accession>A0AAU9UGD4</accession>
<sequence>MGAYWGDNEVYEDDFNSPIRWVPLHSNETRDGLAKVTDPKTGTNLHFVINGTVLVPVTDYSLERLGLTTTTSLPVLTTIGTSLRTVVRNVDLKNVDESDWLVFEIALGGRNDSNECNGDGCQARVINFFIIFL</sequence>
<organism evidence="1 2">
    <name type="scientific">Euphydryas editha</name>
    <name type="common">Edith's checkerspot</name>
    <dbReference type="NCBI Taxonomy" id="104508"/>
    <lineage>
        <taxon>Eukaryota</taxon>
        <taxon>Metazoa</taxon>
        <taxon>Ecdysozoa</taxon>
        <taxon>Arthropoda</taxon>
        <taxon>Hexapoda</taxon>
        <taxon>Insecta</taxon>
        <taxon>Pterygota</taxon>
        <taxon>Neoptera</taxon>
        <taxon>Endopterygota</taxon>
        <taxon>Lepidoptera</taxon>
        <taxon>Glossata</taxon>
        <taxon>Ditrysia</taxon>
        <taxon>Papilionoidea</taxon>
        <taxon>Nymphalidae</taxon>
        <taxon>Nymphalinae</taxon>
        <taxon>Euphydryas</taxon>
    </lineage>
</organism>
<protein>
    <submittedName>
        <fullName evidence="1">Uncharacterized protein</fullName>
    </submittedName>
</protein>
<dbReference type="Proteomes" id="UP001153954">
    <property type="component" value="Unassembled WGS sequence"/>
</dbReference>
<gene>
    <name evidence="1" type="ORF">EEDITHA_LOCUS13887</name>
</gene>
<name>A0AAU9UGD4_EUPED</name>
<evidence type="ECO:0000313" key="1">
    <source>
        <dbReference type="EMBL" id="CAH2098809.1"/>
    </source>
</evidence>
<dbReference type="AlphaFoldDB" id="A0AAU9UGD4"/>